<gene>
    <name evidence="3" type="ORF">EHW67_08080</name>
</gene>
<dbReference type="Proteomes" id="UP000267585">
    <property type="component" value="Unassembled WGS sequence"/>
</dbReference>
<feature type="chain" id="PRO_5019484956" description="Calcium/calmodulin-dependent protein kinase II association-domain domain-containing protein" evidence="1">
    <location>
        <begin position="23"/>
        <end position="163"/>
    </location>
</feature>
<dbReference type="AlphaFoldDB" id="A0A430K4P8"/>
<sequence length="163" mass="18477">MKSKNMLKVVVLAMLFTSSAIAQNRISELNAYWNVVKEKVEAGDVAGYGSTFHEDGVLVSESSGSCYALKKALIRWKEGLEKTAKGLTKVKLNFRFSERLGDDDSAFEKGIFRYELLDENGQNSVRFIQFDALLVKKEGKWQIMLEHQKLPATKEEWLALKPL</sequence>
<name>A0A430K4P8_9FLAO</name>
<dbReference type="Gene3D" id="3.10.450.50">
    <property type="match status" value="1"/>
</dbReference>
<dbReference type="SUPFAM" id="SSF54427">
    <property type="entry name" value="NTF2-like"/>
    <property type="match status" value="1"/>
</dbReference>
<organism evidence="3 4">
    <name type="scientific">Arenibacter aquaticus</name>
    <dbReference type="NCBI Taxonomy" id="2489054"/>
    <lineage>
        <taxon>Bacteria</taxon>
        <taxon>Pseudomonadati</taxon>
        <taxon>Bacteroidota</taxon>
        <taxon>Flavobacteriia</taxon>
        <taxon>Flavobacteriales</taxon>
        <taxon>Flavobacteriaceae</taxon>
        <taxon>Arenibacter</taxon>
    </lineage>
</organism>
<dbReference type="Pfam" id="PF08332">
    <property type="entry name" value="CaMKII_AD"/>
    <property type="match status" value="1"/>
</dbReference>
<evidence type="ECO:0000313" key="4">
    <source>
        <dbReference type="Proteomes" id="UP000267585"/>
    </source>
</evidence>
<dbReference type="RefSeq" id="WP_126161872.1">
    <property type="nucleotide sequence ID" value="NZ_RQPJ01000003.1"/>
</dbReference>
<evidence type="ECO:0000313" key="3">
    <source>
        <dbReference type="EMBL" id="RTE53884.1"/>
    </source>
</evidence>
<evidence type="ECO:0000256" key="1">
    <source>
        <dbReference type="SAM" id="SignalP"/>
    </source>
</evidence>
<dbReference type="OrthoDB" id="838356at2"/>
<feature type="signal peptide" evidence="1">
    <location>
        <begin position="1"/>
        <end position="22"/>
    </location>
</feature>
<dbReference type="InterPro" id="IPR013543">
    <property type="entry name" value="Ca/CaM-dep_prot_kinase-assoc"/>
</dbReference>
<accession>A0A430K4P8</accession>
<dbReference type="EMBL" id="RQPJ01000003">
    <property type="protein sequence ID" value="RTE53884.1"/>
    <property type="molecule type" value="Genomic_DNA"/>
</dbReference>
<keyword evidence="4" id="KW-1185">Reference proteome</keyword>
<feature type="domain" description="Calcium/calmodulin-dependent protein kinase II association-domain" evidence="2">
    <location>
        <begin position="35"/>
        <end position="148"/>
    </location>
</feature>
<dbReference type="GO" id="GO:0004683">
    <property type="term" value="F:calcium/calmodulin-dependent protein kinase activity"/>
    <property type="evidence" value="ECO:0007669"/>
    <property type="project" value="InterPro"/>
</dbReference>
<dbReference type="InterPro" id="IPR032710">
    <property type="entry name" value="NTF2-like_dom_sf"/>
</dbReference>
<evidence type="ECO:0000259" key="2">
    <source>
        <dbReference type="Pfam" id="PF08332"/>
    </source>
</evidence>
<dbReference type="GO" id="GO:0005516">
    <property type="term" value="F:calmodulin binding"/>
    <property type="evidence" value="ECO:0007669"/>
    <property type="project" value="InterPro"/>
</dbReference>
<protein>
    <recommendedName>
        <fullName evidence="2">Calcium/calmodulin-dependent protein kinase II association-domain domain-containing protein</fullName>
    </recommendedName>
</protein>
<keyword evidence="1" id="KW-0732">Signal</keyword>
<comment type="caution">
    <text evidence="3">The sequence shown here is derived from an EMBL/GenBank/DDBJ whole genome shotgun (WGS) entry which is preliminary data.</text>
</comment>
<reference evidence="3 4" key="1">
    <citation type="submission" date="2018-11" db="EMBL/GenBank/DDBJ databases">
        <title>Arenibacter aquaticus sp.nov., a marine bacterium isolated from surface seawater in the South China Sea.</title>
        <authorList>
            <person name="Guo J."/>
            <person name="Sun J."/>
        </authorList>
    </citation>
    <scope>NUCLEOTIDE SEQUENCE [LARGE SCALE GENOMIC DNA]</scope>
    <source>
        <strain evidence="3 4">GUO666</strain>
    </source>
</reference>
<proteinExistence type="predicted"/>